<evidence type="ECO:0000256" key="8">
    <source>
        <dbReference type="ARBA" id="ARBA00022955"/>
    </source>
</evidence>
<sequence>MATSTQTQTQAANPVFFKLPETDADSEAIFSGHDQEQIRLMEEMCIVIDNNDKPIGSMSKKSCHLMTNINKGLLHRAFSVLLFNDKNELLLQQRASEKITFANQWTNTCCSHPLNIAGETGSTLPEAIQGAKRAAQRKLQHELGISKEQAPLDKLNFVTRMTYQAASDDIWGEYETTYIFIMKANVELDINRNEVQDTQYVTVDKLRELLQEPGVEFTPWFRIFCCKPMLFEWWKSLDGDLTPHLNEQQIRRM</sequence>
<dbReference type="SUPFAM" id="SSF55811">
    <property type="entry name" value="Nudix"/>
    <property type="match status" value="1"/>
</dbReference>
<dbReference type="InterPro" id="IPR011876">
    <property type="entry name" value="IsopentenylPP_isomerase_typ1"/>
</dbReference>
<evidence type="ECO:0000256" key="1">
    <source>
        <dbReference type="ARBA" id="ARBA00001946"/>
    </source>
</evidence>
<dbReference type="EMBL" id="NJES01000010">
    <property type="protein sequence ID" value="PHH80717.1"/>
    <property type="molecule type" value="Genomic_DNA"/>
</dbReference>
<dbReference type="PROSITE" id="PS51462">
    <property type="entry name" value="NUDIX"/>
    <property type="match status" value="1"/>
</dbReference>
<evidence type="ECO:0000256" key="7">
    <source>
        <dbReference type="ARBA" id="ARBA00022842"/>
    </source>
</evidence>
<dbReference type="PANTHER" id="PTHR10885">
    <property type="entry name" value="ISOPENTENYL-DIPHOSPHATE DELTA-ISOMERASE"/>
    <property type="match status" value="1"/>
</dbReference>
<dbReference type="STRING" id="2004952.A0A2C5ZI65"/>
<dbReference type="InterPro" id="IPR000086">
    <property type="entry name" value="NUDIX_hydrolase_dom"/>
</dbReference>
<dbReference type="Gene3D" id="3.90.79.10">
    <property type="entry name" value="Nucleoside Triphosphate Pyrophosphohydrolase"/>
    <property type="match status" value="1"/>
</dbReference>
<evidence type="ECO:0000256" key="6">
    <source>
        <dbReference type="ARBA" id="ARBA00022723"/>
    </source>
</evidence>
<evidence type="ECO:0000256" key="2">
    <source>
        <dbReference type="ARBA" id="ARBA00004826"/>
    </source>
</evidence>
<evidence type="ECO:0000256" key="5">
    <source>
        <dbReference type="ARBA" id="ARBA00022516"/>
    </source>
</evidence>
<evidence type="ECO:0000259" key="13">
    <source>
        <dbReference type="PROSITE" id="PS51462"/>
    </source>
</evidence>
<keyword evidence="7" id="KW-0460">Magnesium</keyword>
<comment type="similarity">
    <text evidence="3">Belongs to the IPP isomerase type 1 family.</text>
</comment>
<dbReference type="NCBIfam" id="TIGR02150">
    <property type="entry name" value="IPP_isom_1"/>
    <property type="match status" value="1"/>
</dbReference>
<comment type="pathway">
    <text evidence="2">Isoprenoid biosynthesis; dimethylallyl diphosphate biosynthesis; dimethylallyl diphosphate from isopentenyl diphosphate: step 1/1.</text>
</comment>
<gene>
    <name evidence="14" type="ORF">CDD80_65</name>
</gene>
<evidence type="ECO:0000256" key="9">
    <source>
        <dbReference type="ARBA" id="ARBA00023098"/>
    </source>
</evidence>
<reference evidence="14 15" key="1">
    <citation type="submission" date="2017-06" db="EMBL/GenBank/DDBJ databases">
        <title>Ant-infecting Ophiocordyceps genomes reveal a high diversity of potential behavioral manipulation genes and a possible major role for enterotoxins.</title>
        <authorList>
            <person name="De Bekker C."/>
            <person name="Evans H.C."/>
            <person name="Brachmann A."/>
            <person name="Hughes D.P."/>
        </authorList>
    </citation>
    <scope>NUCLEOTIDE SEQUENCE [LARGE SCALE GENOMIC DNA]</scope>
    <source>
        <strain evidence="14 15">Map16</strain>
    </source>
</reference>
<dbReference type="AlphaFoldDB" id="A0A2C5ZI65"/>
<keyword evidence="5" id="KW-0444">Lipid biosynthesis</keyword>
<dbReference type="PIRSF" id="PIRSF018427">
    <property type="entry name" value="Isopntndiph_ism"/>
    <property type="match status" value="1"/>
</dbReference>
<dbReference type="GO" id="GO:0009240">
    <property type="term" value="P:isopentenyl diphosphate biosynthetic process"/>
    <property type="evidence" value="ECO:0007669"/>
    <property type="project" value="TreeGrafter"/>
</dbReference>
<evidence type="ECO:0000313" key="15">
    <source>
        <dbReference type="Proteomes" id="UP000226431"/>
    </source>
</evidence>
<keyword evidence="11" id="KW-0413">Isomerase</keyword>
<dbReference type="UniPathway" id="UPA00059">
    <property type="reaction ID" value="UER00104"/>
</dbReference>
<dbReference type="GO" id="GO:0004452">
    <property type="term" value="F:isopentenyl-diphosphate delta-isomerase activity"/>
    <property type="evidence" value="ECO:0007669"/>
    <property type="project" value="UniProtKB-EC"/>
</dbReference>
<keyword evidence="10" id="KW-0414">Isoprene biosynthesis</keyword>
<dbReference type="Pfam" id="PF00293">
    <property type="entry name" value="NUDIX"/>
    <property type="match status" value="1"/>
</dbReference>
<keyword evidence="9" id="KW-0443">Lipid metabolism</keyword>
<keyword evidence="6" id="KW-0479">Metal-binding</keyword>
<proteinExistence type="inferred from homology"/>
<dbReference type="EC" id="5.3.3.2" evidence="4"/>
<evidence type="ECO:0000313" key="14">
    <source>
        <dbReference type="EMBL" id="PHH80717.1"/>
    </source>
</evidence>
<dbReference type="OrthoDB" id="510307at2759"/>
<evidence type="ECO:0000256" key="10">
    <source>
        <dbReference type="ARBA" id="ARBA00023229"/>
    </source>
</evidence>
<evidence type="ECO:0000256" key="3">
    <source>
        <dbReference type="ARBA" id="ARBA00007579"/>
    </source>
</evidence>
<dbReference type="GO" id="GO:0050992">
    <property type="term" value="P:dimethylallyl diphosphate biosynthetic process"/>
    <property type="evidence" value="ECO:0007669"/>
    <property type="project" value="UniProtKB-UniPathway"/>
</dbReference>
<dbReference type="FunFam" id="3.90.79.10:FF:000012">
    <property type="entry name" value="Isopentenyl-diphosphate Delta-isomerase 1"/>
    <property type="match status" value="1"/>
</dbReference>
<dbReference type="PANTHER" id="PTHR10885:SF0">
    <property type="entry name" value="ISOPENTENYL-DIPHOSPHATE DELTA-ISOMERASE"/>
    <property type="match status" value="1"/>
</dbReference>
<evidence type="ECO:0000256" key="4">
    <source>
        <dbReference type="ARBA" id="ARBA00012057"/>
    </source>
</evidence>
<comment type="catalytic activity">
    <reaction evidence="12">
        <text>isopentenyl diphosphate = dimethylallyl diphosphate</text>
        <dbReference type="Rhea" id="RHEA:23284"/>
        <dbReference type="ChEBI" id="CHEBI:57623"/>
        <dbReference type="ChEBI" id="CHEBI:128769"/>
        <dbReference type="EC" id="5.3.3.2"/>
    </reaction>
    <physiologicalReaction direction="left-to-right" evidence="12">
        <dbReference type="Rhea" id="RHEA:23285"/>
    </physiologicalReaction>
</comment>
<comment type="cofactor">
    <cofactor evidence="1">
        <name>Mg(2+)</name>
        <dbReference type="ChEBI" id="CHEBI:18420"/>
    </cofactor>
</comment>
<comment type="caution">
    <text evidence="14">The sequence shown here is derived from an EMBL/GenBank/DDBJ whole genome shotgun (WGS) entry which is preliminary data.</text>
</comment>
<evidence type="ECO:0000256" key="12">
    <source>
        <dbReference type="ARBA" id="ARBA00029294"/>
    </source>
</evidence>
<dbReference type="GO" id="GO:0006694">
    <property type="term" value="P:steroid biosynthetic process"/>
    <property type="evidence" value="ECO:0007669"/>
    <property type="project" value="UniProtKB-KW"/>
</dbReference>
<protein>
    <recommendedName>
        <fullName evidence="4">isopentenyl-diphosphate Delta-isomerase</fullName>
        <ecNumber evidence="4">5.3.3.2</ecNumber>
    </recommendedName>
</protein>
<dbReference type="GO" id="GO:0046872">
    <property type="term" value="F:metal ion binding"/>
    <property type="evidence" value="ECO:0007669"/>
    <property type="project" value="UniProtKB-KW"/>
</dbReference>
<name>A0A2C5ZI65_9HYPO</name>
<dbReference type="InterPro" id="IPR015797">
    <property type="entry name" value="NUDIX_hydrolase-like_dom_sf"/>
</dbReference>
<accession>A0A2C5ZI65</accession>
<keyword evidence="8" id="KW-0752">Steroid biosynthesis</keyword>
<feature type="domain" description="Nudix hydrolase" evidence="13">
    <location>
        <begin position="73"/>
        <end position="223"/>
    </location>
</feature>
<dbReference type="CDD" id="cd02885">
    <property type="entry name" value="NUDIX_IPP_Isomerase"/>
    <property type="match status" value="1"/>
</dbReference>
<evidence type="ECO:0000256" key="11">
    <source>
        <dbReference type="ARBA" id="ARBA00023235"/>
    </source>
</evidence>
<dbReference type="GO" id="GO:0005737">
    <property type="term" value="C:cytoplasm"/>
    <property type="evidence" value="ECO:0007669"/>
    <property type="project" value="TreeGrafter"/>
</dbReference>
<dbReference type="Proteomes" id="UP000226431">
    <property type="component" value="Unassembled WGS sequence"/>
</dbReference>
<keyword evidence="15" id="KW-1185">Reference proteome</keyword>
<organism evidence="14 15">
    <name type="scientific">Ophiocordyceps camponoti-rufipedis</name>
    <dbReference type="NCBI Taxonomy" id="2004952"/>
    <lineage>
        <taxon>Eukaryota</taxon>
        <taxon>Fungi</taxon>
        <taxon>Dikarya</taxon>
        <taxon>Ascomycota</taxon>
        <taxon>Pezizomycotina</taxon>
        <taxon>Sordariomycetes</taxon>
        <taxon>Hypocreomycetidae</taxon>
        <taxon>Hypocreales</taxon>
        <taxon>Ophiocordycipitaceae</taxon>
        <taxon>Ophiocordyceps</taxon>
    </lineage>
</organism>